<evidence type="ECO:0000256" key="1">
    <source>
        <dbReference type="SAM" id="Phobius"/>
    </source>
</evidence>
<protein>
    <submittedName>
        <fullName evidence="2">DUF2784 domain-containing protein</fullName>
    </submittedName>
</protein>
<reference evidence="3" key="1">
    <citation type="journal article" date="2019" name="Int. J. Syst. Evol. Microbiol.">
        <title>The Global Catalogue of Microorganisms (GCM) 10K type strain sequencing project: providing services to taxonomists for standard genome sequencing and annotation.</title>
        <authorList>
            <consortium name="The Broad Institute Genomics Platform"/>
            <consortium name="The Broad Institute Genome Sequencing Center for Infectious Disease"/>
            <person name="Wu L."/>
            <person name="Ma J."/>
        </authorList>
    </citation>
    <scope>NUCLEOTIDE SEQUENCE [LARGE SCALE GENOMIC DNA]</scope>
    <source>
        <strain evidence="3">KACC 12649</strain>
    </source>
</reference>
<dbReference type="EMBL" id="JBHSMU010000019">
    <property type="protein sequence ID" value="MFC5462923.1"/>
    <property type="molecule type" value="Genomic_DNA"/>
</dbReference>
<keyword evidence="1" id="KW-0472">Membrane</keyword>
<accession>A0ABW0LDU7</accession>
<feature type="transmembrane region" description="Helical" evidence="1">
    <location>
        <begin position="97"/>
        <end position="116"/>
    </location>
</feature>
<proteinExistence type="predicted"/>
<evidence type="ECO:0000313" key="3">
    <source>
        <dbReference type="Proteomes" id="UP001596050"/>
    </source>
</evidence>
<keyword evidence="1" id="KW-1133">Transmembrane helix</keyword>
<sequence length="129" mass="14281">MSYALASALVLLVHLAFVLFVVFGAALLPRWPRLVWLHLPAAAWGVFVELTGRGCPLTALENLLRVRAGLEGYPESFIEHYILWLLYPGALTRDTQLLLAAGVAAINLILYGWVFLRASRRRARGLGTP</sequence>
<organism evidence="2 3">
    <name type="scientific">Massilia niabensis</name>
    <dbReference type="NCBI Taxonomy" id="544910"/>
    <lineage>
        <taxon>Bacteria</taxon>
        <taxon>Pseudomonadati</taxon>
        <taxon>Pseudomonadota</taxon>
        <taxon>Betaproteobacteria</taxon>
        <taxon>Burkholderiales</taxon>
        <taxon>Oxalobacteraceae</taxon>
        <taxon>Telluria group</taxon>
        <taxon>Massilia</taxon>
    </lineage>
</organism>
<evidence type="ECO:0000313" key="2">
    <source>
        <dbReference type="EMBL" id="MFC5462923.1"/>
    </source>
</evidence>
<dbReference type="RefSeq" id="WP_379786410.1">
    <property type="nucleotide sequence ID" value="NZ_JBHSMU010000019.1"/>
</dbReference>
<gene>
    <name evidence="2" type="ORF">ACFPN5_24215</name>
</gene>
<dbReference type="Proteomes" id="UP001596050">
    <property type="component" value="Unassembled WGS sequence"/>
</dbReference>
<keyword evidence="3" id="KW-1185">Reference proteome</keyword>
<comment type="caution">
    <text evidence="2">The sequence shown here is derived from an EMBL/GenBank/DDBJ whole genome shotgun (WGS) entry which is preliminary data.</text>
</comment>
<dbReference type="InterPro" id="IPR021218">
    <property type="entry name" value="DUF2784"/>
</dbReference>
<name>A0ABW0LDU7_9BURK</name>
<keyword evidence="1" id="KW-0812">Transmembrane</keyword>
<dbReference type="Pfam" id="PF10861">
    <property type="entry name" value="DUF2784"/>
    <property type="match status" value="1"/>
</dbReference>